<keyword evidence="2" id="KW-0812">Transmembrane</keyword>
<protein>
    <recommendedName>
        <fullName evidence="3">SPOR domain-containing protein</fullName>
    </recommendedName>
</protein>
<feature type="transmembrane region" description="Helical" evidence="2">
    <location>
        <begin position="6"/>
        <end position="27"/>
    </location>
</feature>
<dbReference type="Proteomes" id="UP000770785">
    <property type="component" value="Unassembled WGS sequence"/>
</dbReference>
<dbReference type="RefSeq" id="WP_168038814.1">
    <property type="nucleotide sequence ID" value="NZ_JAATJH010000005.1"/>
</dbReference>
<name>A0ABX0XE76_9BACT</name>
<dbReference type="PROSITE" id="PS51724">
    <property type="entry name" value="SPOR"/>
    <property type="match status" value="1"/>
</dbReference>
<accession>A0ABX0XE76</accession>
<dbReference type="InterPro" id="IPR007730">
    <property type="entry name" value="SPOR-like_dom"/>
</dbReference>
<evidence type="ECO:0000313" key="4">
    <source>
        <dbReference type="EMBL" id="NJC27585.1"/>
    </source>
</evidence>
<dbReference type="EMBL" id="JAATJH010000005">
    <property type="protein sequence ID" value="NJC27585.1"/>
    <property type="molecule type" value="Genomic_DNA"/>
</dbReference>
<evidence type="ECO:0000256" key="1">
    <source>
        <dbReference type="SAM" id="MobiDB-lite"/>
    </source>
</evidence>
<dbReference type="InterPro" id="IPR036680">
    <property type="entry name" value="SPOR-like_sf"/>
</dbReference>
<evidence type="ECO:0000256" key="2">
    <source>
        <dbReference type="SAM" id="Phobius"/>
    </source>
</evidence>
<sequence length="184" mass="20064">MRNTPIIIPIILAVCLGTLAYLLYAALSDGADPTLPRAAVTTSKTAVPREYDVQEKAASDRYYEPALEEEEAKPNTYAESSEPLYAPDEDIANDYAGNQVARELEADLHGEYSILAGSFRQLINAQGQVKKLKAAGFTESDVIKSHGGAYALALVGRRANEREADELITQLKSKGFEAIMVKRN</sequence>
<comment type="caution">
    <text evidence="4">The sequence shown here is derived from an EMBL/GenBank/DDBJ whole genome shotgun (WGS) entry which is preliminary data.</text>
</comment>
<feature type="domain" description="SPOR" evidence="3">
    <location>
        <begin position="106"/>
        <end position="183"/>
    </location>
</feature>
<evidence type="ECO:0000313" key="5">
    <source>
        <dbReference type="Proteomes" id="UP000770785"/>
    </source>
</evidence>
<dbReference type="SUPFAM" id="SSF110997">
    <property type="entry name" value="Sporulation related repeat"/>
    <property type="match status" value="1"/>
</dbReference>
<evidence type="ECO:0000259" key="3">
    <source>
        <dbReference type="PROSITE" id="PS51724"/>
    </source>
</evidence>
<keyword evidence="5" id="KW-1185">Reference proteome</keyword>
<reference evidence="4 5" key="1">
    <citation type="submission" date="2020-03" db="EMBL/GenBank/DDBJ databases">
        <title>Genomic Encyclopedia of Type Strains, Phase IV (KMG-IV): sequencing the most valuable type-strain genomes for metagenomic binning, comparative biology and taxonomic classification.</title>
        <authorList>
            <person name="Goeker M."/>
        </authorList>
    </citation>
    <scope>NUCLEOTIDE SEQUENCE [LARGE SCALE GENOMIC DNA]</scope>
    <source>
        <strain evidence="4 5">DSM 105096</strain>
    </source>
</reference>
<gene>
    <name evidence="4" type="ORF">GGR27_003102</name>
</gene>
<organism evidence="4 5">
    <name type="scientific">Neolewinella antarctica</name>
    <dbReference type="NCBI Taxonomy" id="442734"/>
    <lineage>
        <taxon>Bacteria</taxon>
        <taxon>Pseudomonadati</taxon>
        <taxon>Bacteroidota</taxon>
        <taxon>Saprospiria</taxon>
        <taxon>Saprospirales</taxon>
        <taxon>Lewinellaceae</taxon>
        <taxon>Neolewinella</taxon>
    </lineage>
</organism>
<dbReference type="Gene3D" id="3.30.70.1070">
    <property type="entry name" value="Sporulation related repeat"/>
    <property type="match status" value="1"/>
</dbReference>
<feature type="region of interest" description="Disordered" evidence="1">
    <location>
        <begin position="64"/>
        <end position="84"/>
    </location>
</feature>
<proteinExistence type="predicted"/>
<dbReference type="Pfam" id="PF05036">
    <property type="entry name" value="SPOR"/>
    <property type="match status" value="1"/>
</dbReference>
<keyword evidence="2" id="KW-1133">Transmembrane helix</keyword>
<keyword evidence="2" id="KW-0472">Membrane</keyword>